<dbReference type="EMBL" id="ML976620">
    <property type="protein sequence ID" value="KAF1840146.1"/>
    <property type="molecule type" value="Genomic_DNA"/>
</dbReference>
<evidence type="ECO:0000259" key="2">
    <source>
        <dbReference type="Pfam" id="PF07985"/>
    </source>
</evidence>
<evidence type="ECO:0000313" key="4">
    <source>
        <dbReference type="Proteomes" id="UP000800039"/>
    </source>
</evidence>
<organism evidence="3 4">
    <name type="scientific">Cucurbitaria berberidis CBS 394.84</name>
    <dbReference type="NCBI Taxonomy" id="1168544"/>
    <lineage>
        <taxon>Eukaryota</taxon>
        <taxon>Fungi</taxon>
        <taxon>Dikarya</taxon>
        <taxon>Ascomycota</taxon>
        <taxon>Pezizomycotina</taxon>
        <taxon>Dothideomycetes</taxon>
        <taxon>Pleosporomycetidae</taxon>
        <taxon>Pleosporales</taxon>
        <taxon>Pleosporineae</taxon>
        <taxon>Cucurbitariaceae</taxon>
        <taxon>Cucurbitaria</taxon>
    </lineage>
</organism>
<dbReference type="InterPro" id="IPR012942">
    <property type="entry name" value="SRR1-like"/>
</dbReference>
<accession>A0A9P4G742</accession>
<name>A0A9P4G742_9PLEO</name>
<protein>
    <recommendedName>
        <fullName evidence="2">SRR1-like domain-containing protein</fullName>
    </recommendedName>
</protein>
<dbReference type="RefSeq" id="XP_040782709.1">
    <property type="nucleotide sequence ID" value="XM_040927211.1"/>
</dbReference>
<dbReference type="PANTHER" id="PTHR42080">
    <property type="entry name" value="SRR1 DOMAIN-CONTAINING PROTEIN"/>
    <property type="match status" value="1"/>
</dbReference>
<keyword evidence="4" id="KW-1185">Reference proteome</keyword>
<dbReference type="PANTHER" id="PTHR42080:SF1">
    <property type="entry name" value="SRR1-LIKE DOMAIN-CONTAINING PROTEIN"/>
    <property type="match status" value="1"/>
</dbReference>
<gene>
    <name evidence="3" type="ORF">K460DRAFT_203924</name>
</gene>
<dbReference type="OrthoDB" id="5318346at2759"/>
<feature type="region of interest" description="Disordered" evidence="1">
    <location>
        <begin position="1"/>
        <end position="20"/>
    </location>
</feature>
<comment type="caution">
    <text evidence="3">The sequence shown here is derived from an EMBL/GenBank/DDBJ whole genome shotgun (WGS) entry which is preliminary data.</text>
</comment>
<dbReference type="Pfam" id="PF07985">
    <property type="entry name" value="SRR1"/>
    <property type="match status" value="1"/>
</dbReference>
<dbReference type="Proteomes" id="UP000800039">
    <property type="component" value="Unassembled WGS sequence"/>
</dbReference>
<evidence type="ECO:0000256" key="1">
    <source>
        <dbReference type="SAM" id="MobiDB-lite"/>
    </source>
</evidence>
<sequence length="281" mass="31633">MGGSARNRGGGRVKRKEVETEDGWTVVTHGLSNLSLGRGKDQAKSGGEHVSASLPVDIVRGLTPEKLLEDFKKLQERWEDSIVAKQVAELLNKRPCDIDSAVCIGIGSLSRDWHHRWRSLWQLVLFIDVVEHCKSQSTGEAGIKIYAQDPAFTTLDVTFLKELGIQVTETGLENHIGDASFVYSPFVDWYLLLPLFLKGKDPVLYVGNEILDDYTPYGQSQGKRERLDECNELGKLFLVDREMVKLGEFSLHANALNGMVVYRRREDATEKEKEKEEEGEP</sequence>
<proteinExistence type="predicted"/>
<dbReference type="AlphaFoldDB" id="A0A9P4G742"/>
<dbReference type="GeneID" id="63844463"/>
<evidence type="ECO:0000313" key="3">
    <source>
        <dbReference type="EMBL" id="KAF1840146.1"/>
    </source>
</evidence>
<reference evidence="3" key="1">
    <citation type="submission" date="2020-01" db="EMBL/GenBank/DDBJ databases">
        <authorList>
            <consortium name="DOE Joint Genome Institute"/>
            <person name="Haridas S."/>
            <person name="Albert R."/>
            <person name="Binder M."/>
            <person name="Bloem J."/>
            <person name="Labutti K."/>
            <person name="Salamov A."/>
            <person name="Andreopoulos B."/>
            <person name="Baker S.E."/>
            <person name="Barry K."/>
            <person name="Bills G."/>
            <person name="Bluhm B.H."/>
            <person name="Cannon C."/>
            <person name="Castanera R."/>
            <person name="Culley D.E."/>
            <person name="Daum C."/>
            <person name="Ezra D."/>
            <person name="Gonzalez J.B."/>
            <person name="Henrissat B."/>
            <person name="Kuo A."/>
            <person name="Liang C."/>
            <person name="Lipzen A."/>
            <person name="Lutzoni F."/>
            <person name="Magnuson J."/>
            <person name="Mondo S."/>
            <person name="Nolan M."/>
            <person name="Ohm R."/>
            <person name="Pangilinan J."/>
            <person name="Park H.-J."/>
            <person name="Ramirez L."/>
            <person name="Alfaro M."/>
            <person name="Sun H."/>
            <person name="Tritt A."/>
            <person name="Yoshinaga Y."/>
            <person name="Zwiers L.-H."/>
            <person name="Turgeon B.G."/>
            <person name="Goodwin S.B."/>
            <person name="Spatafora J.W."/>
            <person name="Crous P.W."/>
            <person name="Grigoriev I.V."/>
        </authorList>
    </citation>
    <scope>NUCLEOTIDE SEQUENCE</scope>
    <source>
        <strain evidence="3">CBS 394.84</strain>
    </source>
</reference>
<feature type="domain" description="SRR1-like" evidence="2">
    <location>
        <begin position="90"/>
        <end position="262"/>
    </location>
</feature>